<dbReference type="GO" id="GO:0016788">
    <property type="term" value="F:hydrolase activity, acting on ester bonds"/>
    <property type="evidence" value="ECO:0007669"/>
    <property type="project" value="InterPro"/>
</dbReference>
<evidence type="ECO:0000256" key="2">
    <source>
        <dbReference type="ARBA" id="ARBA00022801"/>
    </source>
</evidence>
<evidence type="ECO:0000313" key="5">
    <source>
        <dbReference type="Proteomes" id="UP001298753"/>
    </source>
</evidence>
<dbReference type="PANTHER" id="PTHR46124:SF2">
    <property type="entry name" value="D-AMINOACYL-TRNA DEACYLASE"/>
    <property type="match status" value="1"/>
</dbReference>
<dbReference type="RefSeq" id="WP_110436818.1">
    <property type="nucleotide sequence ID" value="NZ_DBEZNG010000052.1"/>
</dbReference>
<comment type="caution">
    <text evidence="4">The sequence shown here is derived from an EMBL/GenBank/DDBJ whole genome shotgun (WGS) entry which is preliminary data.</text>
</comment>
<dbReference type="NCBIfam" id="TIGR00010">
    <property type="entry name" value="YchF/TatD family DNA exonuclease"/>
    <property type="match status" value="1"/>
</dbReference>
<dbReference type="EMBL" id="JAJEPX010000001">
    <property type="protein sequence ID" value="MCC2175736.1"/>
    <property type="molecule type" value="Genomic_DNA"/>
</dbReference>
<protein>
    <submittedName>
        <fullName evidence="4">TatD family hydrolase</fullName>
    </submittedName>
</protein>
<feature type="binding site" evidence="3">
    <location>
        <position position="131"/>
    </location>
    <ligand>
        <name>a divalent metal cation</name>
        <dbReference type="ChEBI" id="CHEBI:60240"/>
        <label>2</label>
    </ligand>
</feature>
<dbReference type="Proteomes" id="UP001298753">
    <property type="component" value="Unassembled WGS sequence"/>
</dbReference>
<dbReference type="PROSITE" id="PS01091">
    <property type="entry name" value="TATD_3"/>
    <property type="match status" value="1"/>
</dbReference>
<name>A0AAW4VS51_9FIRM</name>
<dbReference type="PANTHER" id="PTHR46124">
    <property type="entry name" value="D-AMINOACYL-TRNA DEACYLASE"/>
    <property type="match status" value="1"/>
</dbReference>
<dbReference type="GO" id="GO:0046872">
    <property type="term" value="F:metal ion binding"/>
    <property type="evidence" value="ECO:0007669"/>
    <property type="project" value="UniProtKB-KW"/>
</dbReference>
<reference evidence="4 5" key="1">
    <citation type="submission" date="2021-10" db="EMBL/GenBank/DDBJ databases">
        <title>Anaerobic single-cell dispensing facilitates the cultivation of human gut bacteria.</title>
        <authorList>
            <person name="Afrizal A."/>
        </authorList>
    </citation>
    <scope>NUCLEOTIDE SEQUENCE [LARGE SCALE GENOMIC DNA]</scope>
    <source>
        <strain evidence="4 5">CLA-AA-H270</strain>
    </source>
</reference>
<dbReference type="InterPro" id="IPR015991">
    <property type="entry name" value="TatD/YcfH-like"/>
</dbReference>
<dbReference type="Pfam" id="PF01026">
    <property type="entry name" value="TatD_DNase"/>
    <property type="match status" value="1"/>
</dbReference>
<gene>
    <name evidence="4" type="ORF">LKD22_01095</name>
</gene>
<keyword evidence="5" id="KW-1185">Reference proteome</keyword>
<organism evidence="4 5">
    <name type="scientific">Agathobaculum butyriciproducens</name>
    <dbReference type="NCBI Taxonomy" id="1628085"/>
    <lineage>
        <taxon>Bacteria</taxon>
        <taxon>Bacillati</taxon>
        <taxon>Bacillota</taxon>
        <taxon>Clostridia</taxon>
        <taxon>Eubacteriales</taxon>
        <taxon>Butyricicoccaceae</taxon>
        <taxon>Agathobaculum</taxon>
    </lineage>
</organism>
<dbReference type="Gene3D" id="3.20.20.140">
    <property type="entry name" value="Metal-dependent hydrolases"/>
    <property type="match status" value="1"/>
</dbReference>
<dbReference type="InterPro" id="IPR032466">
    <property type="entry name" value="Metal_Hydrolase"/>
</dbReference>
<feature type="binding site" evidence="3">
    <location>
        <position position="8"/>
    </location>
    <ligand>
        <name>a divalent metal cation</name>
        <dbReference type="ChEBI" id="CHEBI:60240"/>
        <label>1</label>
    </ligand>
</feature>
<proteinExistence type="predicted"/>
<dbReference type="CDD" id="cd01310">
    <property type="entry name" value="TatD_DNAse"/>
    <property type="match status" value="1"/>
</dbReference>
<keyword evidence="1 3" id="KW-0479">Metal-binding</keyword>
<feature type="binding site" evidence="3">
    <location>
        <position position="6"/>
    </location>
    <ligand>
        <name>a divalent metal cation</name>
        <dbReference type="ChEBI" id="CHEBI:60240"/>
        <label>1</label>
    </ligand>
</feature>
<evidence type="ECO:0000313" key="4">
    <source>
        <dbReference type="EMBL" id="MCC2175736.1"/>
    </source>
</evidence>
<feature type="binding site" evidence="3">
    <location>
        <position position="204"/>
    </location>
    <ligand>
        <name>a divalent metal cation</name>
        <dbReference type="ChEBI" id="CHEBI:60240"/>
        <label>1</label>
    </ligand>
</feature>
<dbReference type="SUPFAM" id="SSF51556">
    <property type="entry name" value="Metallo-dependent hydrolases"/>
    <property type="match status" value="1"/>
</dbReference>
<dbReference type="FunFam" id="3.20.20.140:FF:000005">
    <property type="entry name" value="TatD family hydrolase"/>
    <property type="match status" value="1"/>
</dbReference>
<dbReference type="GO" id="GO:0005829">
    <property type="term" value="C:cytosol"/>
    <property type="evidence" value="ECO:0007669"/>
    <property type="project" value="TreeGrafter"/>
</dbReference>
<feature type="binding site" evidence="3">
    <location>
        <position position="154"/>
    </location>
    <ligand>
        <name>a divalent metal cation</name>
        <dbReference type="ChEBI" id="CHEBI:60240"/>
        <label>2</label>
    </ligand>
</feature>
<keyword evidence="2 4" id="KW-0378">Hydrolase</keyword>
<dbReference type="InterPro" id="IPR018228">
    <property type="entry name" value="DNase_TatD-rel_CS"/>
</dbReference>
<evidence type="ECO:0000256" key="1">
    <source>
        <dbReference type="ARBA" id="ARBA00022723"/>
    </source>
</evidence>
<feature type="binding site" evidence="3">
    <location>
        <position position="93"/>
    </location>
    <ligand>
        <name>a divalent metal cation</name>
        <dbReference type="ChEBI" id="CHEBI:60240"/>
        <label>1</label>
    </ligand>
</feature>
<dbReference type="GO" id="GO:0004536">
    <property type="term" value="F:DNA nuclease activity"/>
    <property type="evidence" value="ECO:0007669"/>
    <property type="project" value="InterPro"/>
</dbReference>
<dbReference type="InterPro" id="IPR001130">
    <property type="entry name" value="TatD-like"/>
</dbReference>
<dbReference type="GeneID" id="98660177"/>
<dbReference type="PIRSF" id="PIRSF005902">
    <property type="entry name" value="DNase_TatD"/>
    <property type="match status" value="1"/>
</dbReference>
<sequence length="257" mass="29352">MLFDTHAHYDDERFDEDRDTLLASMPENNVGLILNPGCDVESSRKAVSYANKYPFVYAAVGIHPENIEDGWEADLETIRALAQNESKVRAIGEIGLDYYWEKDERARARQQVVFARQMELARALHLPVIVHDRDAHADSMEITRRYPDVIGVYHCYAGHVEMARELLKLGYYLSFTGVITFKNAKKAKEVIREVPIERLMIETDSPYMAPEPFRGRRNSSLYVHRMAETIAEIKGISAAEVERITTENGRQLFGISG</sequence>
<accession>A0AAW4VS51</accession>
<dbReference type="AlphaFoldDB" id="A0AAW4VS51"/>
<evidence type="ECO:0000256" key="3">
    <source>
        <dbReference type="PIRSR" id="PIRSR005902-1"/>
    </source>
</evidence>